<gene>
    <name evidence="1" type="ORF">MUN86_13960</name>
</gene>
<organism evidence="1 2">
    <name type="scientific">Hymenobacter volaticus</name>
    <dbReference type="NCBI Taxonomy" id="2932254"/>
    <lineage>
        <taxon>Bacteria</taxon>
        <taxon>Pseudomonadati</taxon>
        <taxon>Bacteroidota</taxon>
        <taxon>Cytophagia</taxon>
        <taxon>Cytophagales</taxon>
        <taxon>Hymenobacteraceae</taxon>
        <taxon>Hymenobacter</taxon>
    </lineage>
</organism>
<evidence type="ECO:0000313" key="1">
    <source>
        <dbReference type="EMBL" id="UOQ64676.1"/>
    </source>
</evidence>
<protein>
    <submittedName>
        <fullName evidence="1">DUF481 domain-containing protein</fullName>
    </submittedName>
</protein>
<dbReference type="EMBL" id="CP095061">
    <property type="protein sequence ID" value="UOQ64676.1"/>
    <property type="molecule type" value="Genomic_DNA"/>
</dbReference>
<dbReference type="Pfam" id="PF04338">
    <property type="entry name" value="DUF481"/>
    <property type="match status" value="1"/>
</dbReference>
<dbReference type="RefSeq" id="WP_245118608.1">
    <property type="nucleotide sequence ID" value="NZ_CP095061.1"/>
</dbReference>
<reference evidence="1" key="1">
    <citation type="submission" date="2022-04" db="EMBL/GenBank/DDBJ databases">
        <title>Hymenobacter sp. isolated from the air.</title>
        <authorList>
            <person name="Won M."/>
            <person name="Lee C.-M."/>
            <person name="Woen H.-Y."/>
            <person name="Kwon S.-W."/>
        </authorList>
    </citation>
    <scope>NUCLEOTIDE SEQUENCE</scope>
    <source>
        <strain evidence="1">5420S-77</strain>
    </source>
</reference>
<accession>A0ABY4G1M4</accession>
<evidence type="ECO:0000313" key="2">
    <source>
        <dbReference type="Proteomes" id="UP000830401"/>
    </source>
</evidence>
<proteinExistence type="predicted"/>
<sequence length="234" mass="26205">MLLLLLSVVPAYAQRPDTTIIRYVGQLTGQYTSGGVNRTLLATTHSVTFLRGQHFGAPVSGSFTYGKQDRLLKEREILVNATPYYWLGHFRAYGIGGYERSNLRGIANRIQLGLGPGWAFYTDSLGREVSVSNLFIREATYFQDGSQRIVSRSSLRLRVVYSKGVLALNSTTFYQPNLEGFGDYRINQLTTLALRFTTRFSITANYTYTHESRVLEGKPNDNTNVTVGVAFSTK</sequence>
<dbReference type="Proteomes" id="UP000830401">
    <property type="component" value="Chromosome"/>
</dbReference>
<dbReference type="InterPro" id="IPR007433">
    <property type="entry name" value="DUF481"/>
</dbReference>
<name>A0ABY4G1M4_9BACT</name>
<keyword evidence="2" id="KW-1185">Reference proteome</keyword>